<dbReference type="PANTHER" id="PTHR47637:SF1">
    <property type="entry name" value="CHAPERONE SURA"/>
    <property type="match status" value="1"/>
</dbReference>
<dbReference type="Pfam" id="PF00639">
    <property type="entry name" value="Rotamase"/>
    <property type="match status" value="1"/>
</dbReference>
<keyword evidence="9" id="KW-1185">Reference proteome</keyword>
<organism evidence="8 9">
    <name type="scientific">Paracoccus stylophorae</name>
    <dbReference type="NCBI Taxonomy" id="659350"/>
    <lineage>
        <taxon>Bacteria</taxon>
        <taxon>Pseudomonadati</taxon>
        <taxon>Pseudomonadota</taxon>
        <taxon>Alphaproteobacteria</taxon>
        <taxon>Rhodobacterales</taxon>
        <taxon>Paracoccaceae</taxon>
        <taxon>Paracoccus</taxon>
    </lineage>
</organism>
<dbReference type="InterPro" id="IPR000297">
    <property type="entry name" value="PPIase_PpiC"/>
</dbReference>
<evidence type="ECO:0000259" key="7">
    <source>
        <dbReference type="PROSITE" id="PS50198"/>
    </source>
</evidence>
<dbReference type="RefSeq" id="WP_272858220.1">
    <property type="nucleotide sequence ID" value="NZ_CP067134.1"/>
</dbReference>
<gene>
    <name evidence="8" type="ORF">JHW45_13970</name>
</gene>
<evidence type="ECO:0000256" key="2">
    <source>
        <dbReference type="ARBA" id="ARBA00022729"/>
    </source>
</evidence>
<dbReference type="InterPro" id="IPR023058">
    <property type="entry name" value="PPIase_PpiC_CS"/>
</dbReference>
<evidence type="ECO:0000313" key="8">
    <source>
        <dbReference type="EMBL" id="WCR10161.1"/>
    </source>
</evidence>
<dbReference type="PROSITE" id="PS50198">
    <property type="entry name" value="PPIC_PPIASE_2"/>
    <property type="match status" value="1"/>
</dbReference>
<evidence type="ECO:0000256" key="3">
    <source>
        <dbReference type="ARBA" id="ARBA00030642"/>
    </source>
</evidence>
<proteinExistence type="predicted"/>
<dbReference type="PROSITE" id="PS01096">
    <property type="entry name" value="PPIC_PPIASE_1"/>
    <property type="match status" value="1"/>
</dbReference>
<dbReference type="GO" id="GO:0016853">
    <property type="term" value="F:isomerase activity"/>
    <property type="evidence" value="ECO:0007669"/>
    <property type="project" value="UniProtKB-KW"/>
</dbReference>
<keyword evidence="5" id="KW-0697">Rotamase</keyword>
<dbReference type="SUPFAM" id="SSF54534">
    <property type="entry name" value="FKBP-like"/>
    <property type="match status" value="1"/>
</dbReference>
<dbReference type="PANTHER" id="PTHR47637">
    <property type="entry name" value="CHAPERONE SURA"/>
    <property type="match status" value="1"/>
</dbReference>
<dbReference type="Gene3D" id="1.10.4030.10">
    <property type="entry name" value="Porin chaperone SurA, peptide-binding domain"/>
    <property type="match status" value="1"/>
</dbReference>
<protein>
    <recommendedName>
        <fullName evidence="1">Parvulin-like PPIase</fullName>
    </recommendedName>
    <alternativeName>
        <fullName evidence="3">Peptidyl-prolyl cis-trans isomerase plp</fullName>
    </alternativeName>
    <alternativeName>
        <fullName evidence="4">Rotamase plp</fullName>
    </alternativeName>
</protein>
<dbReference type="InterPro" id="IPR027304">
    <property type="entry name" value="Trigger_fact/SurA_dom_sf"/>
</dbReference>
<sequence length="422" mass="45143">MRHILSGIALAATLLIGATVSATAQNPFEPVVYVNDKAVTRYEVQQRKRFMQILGAPDTDDRAAEQALIDDRLRVFAAEQLGIEATEEGLQAGLDEFAARAGMDATQFTVALERGGVEPHVYRDFVRAGIVWRGVIRQRLVPLLSVSDAEIEQELKRQVQTPILSRVLMSELILPAPPGQEQAAMDLANRIAGSRPTEDQFAQAARQYSAAGSASAGGRLGWLDIDNLPPSLRPVIAGLQPGQTSRPLTVPGAVVIFHLRDTQGTLRPGATEQVLDYMTLRLASAADAARLAARARTCDTLYGDAGSAAPAIQRQTRSQNAIPTLIAAQLASLDDDEATVIDYGNAADLVMLCSRQPAILAEAGNDVATTALPDDGVEDAVPDAQAVPSREAVREELFNRKASAAADAYLAELRADAVIRRP</sequence>
<accession>A0ABY7SVE8</accession>
<dbReference type="Proteomes" id="UP001218412">
    <property type="component" value="Chromosome"/>
</dbReference>
<feature type="signal peptide" evidence="6">
    <location>
        <begin position="1"/>
        <end position="24"/>
    </location>
</feature>
<feature type="chain" id="PRO_5045347411" description="Parvulin-like PPIase" evidence="6">
    <location>
        <begin position="25"/>
        <end position="422"/>
    </location>
</feature>
<evidence type="ECO:0000256" key="1">
    <source>
        <dbReference type="ARBA" id="ARBA00018370"/>
    </source>
</evidence>
<dbReference type="InterPro" id="IPR050280">
    <property type="entry name" value="OMP_Chaperone_SurA"/>
</dbReference>
<feature type="domain" description="PpiC" evidence="7">
    <location>
        <begin position="164"/>
        <end position="261"/>
    </location>
</feature>
<name>A0ABY7SVE8_9RHOB</name>
<evidence type="ECO:0000256" key="6">
    <source>
        <dbReference type="SAM" id="SignalP"/>
    </source>
</evidence>
<dbReference type="EMBL" id="CP067134">
    <property type="protein sequence ID" value="WCR10161.1"/>
    <property type="molecule type" value="Genomic_DNA"/>
</dbReference>
<evidence type="ECO:0000313" key="9">
    <source>
        <dbReference type="Proteomes" id="UP001218412"/>
    </source>
</evidence>
<dbReference type="SUPFAM" id="SSF109998">
    <property type="entry name" value="Triger factor/SurA peptide-binding domain-like"/>
    <property type="match status" value="1"/>
</dbReference>
<reference evidence="8 9" key="1">
    <citation type="submission" date="2021-01" db="EMBL/GenBank/DDBJ databases">
        <title>Biogeographic distribution of Paracoccus.</title>
        <authorList>
            <person name="Hollensteiner J."/>
            <person name="Leineberger J."/>
            <person name="Brinkhoff T."/>
            <person name="Daniel R."/>
        </authorList>
    </citation>
    <scope>NUCLEOTIDE SEQUENCE [LARGE SCALE GENOMIC DNA]</scope>
    <source>
        <strain evidence="8 9">LMG25392</strain>
    </source>
</reference>
<keyword evidence="2 6" id="KW-0732">Signal</keyword>
<evidence type="ECO:0000256" key="5">
    <source>
        <dbReference type="PROSITE-ProRule" id="PRU00278"/>
    </source>
</evidence>
<dbReference type="InterPro" id="IPR046357">
    <property type="entry name" value="PPIase_dom_sf"/>
</dbReference>
<keyword evidence="5 8" id="KW-0413">Isomerase</keyword>
<evidence type="ECO:0000256" key="4">
    <source>
        <dbReference type="ARBA" id="ARBA00031484"/>
    </source>
</evidence>
<dbReference type="Gene3D" id="3.10.50.40">
    <property type="match status" value="1"/>
</dbReference>